<keyword evidence="1" id="KW-0732">Signal</keyword>
<feature type="chain" id="PRO_5001619161" evidence="1">
    <location>
        <begin position="25"/>
        <end position="183"/>
    </location>
</feature>
<organism evidence="2 3">
    <name type="scientific">Hyphomonas beringensis</name>
    <dbReference type="NCBI Taxonomy" id="1280946"/>
    <lineage>
        <taxon>Bacteria</taxon>
        <taxon>Pseudomonadati</taxon>
        <taxon>Pseudomonadota</taxon>
        <taxon>Alphaproteobacteria</taxon>
        <taxon>Hyphomonadales</taxon>
        <taxon>Hyphomonadaceae</taxon>
        <taxon>Hyphomonas</taxon>
    </lineage>
</organism>
<dbReference type="PROSITE" id="PS51257">
    <property type="entry name" value="PROKAR_LIPOPROTEIN"/>
    <property type="match status" value="1"/>
</dbReference>
<protein>
    <submittedName>
        <fullName evidence="2">Uncharacterized protein</fullName>
    </submittedName>
</protein>
<evidence type="ECO:0000313" key="3">
    <source>
        <dbReference type="Proteomes" id="UP000027037"/>
    </source>
</evidence>
<accession>A0A062UCE5</accession>
<gene>
    <name evidence="2" type="ORF">HY29_12720</name>
</gene>
<dbReference type="AlphaFoldDB" id="A0A062UCE5"/>
<dbReference type="OrthoDB" id="7190642at2"/>
<dbReference type="EMBL" id="AWFF01000031">
    <property type="protein sequence ID" value="KCZ55393.1"/>
    <property type="molecule type" value="Genomic_DNA"/>
</dbReference>
<reference evidence="2 3" key="1">
    <citation type="journal article" date="2014" name="Antonie Van Leeuwenhoek">
        <title>Hyphomonas beringensis sp. nov. and Hyphomonas chukchiensis sp. nov., isolated from surface seawater of the Bering Sea and Chukchi Sea.</title>
        <authorList>
            <person name="Li C."/>
            <person name="Lai Q."/>
            <person name="Li G."/>
            <person name="Dong C."/>
            <person name="Wang J."/>
            <person name="Liao Y."/>
            <person name="Shao Z."/>
        </authorList>
    </citation>
    <scope>NUCLEOTIDE SEQUENCE [LARGE SCALE GENOMIC DNA]</scope>
    <source>
        <strain evidence="2 3">25B14_1</strain>
    </source>
</reference>
<evidence type="ECO:0000256" key="1">
    <source>
        <dbReference type="SAM" id="SignalP"/>
    </source>
</evidence>
<feature type="signal peptide" evidence="1">
    <location>
        <begin position="1"/>
        <end position="24"/>
    </location>
</feature>
<dbReference type="Proteomes" id="UP000027037">
    <property type="component" value="Unassembled WGS sequence"/>
</dbReference>
<dbReference type="RefSeq" id="WP_034794497.1">
    <property type="nucleotide sequence ID" value="NZ_AWFF01000031.1"/>
</dbReference>
<dbReference type="STRING" id="1280946.HY29_12720"/>
<name>A0A062UCE5_9PROT</name>
<dbReference type="PATRIC" id="fig|1280946.3.peg.1335"/>
<evidence type="ECO:0000313" key="2">
    <source>
        <dbReference type="EMBL" id="KCZ55393.1"/>
    </source>
</evidence>
<sequence>MMKATVTALALSLALVAACSQEDATPLEPDAVPALTPAETGEPLDKAGTSETIGGDGSNIQLLPITADTDLDVEGELGCSFQTEPDNALLFVAKANVGDEFRPRGGINNNGYAETLTGVETGGFSALETEGGKFGGKGMTLTLTPNEKRVNDGTETVSHSADLLVQRADGAERTYQGVWTCGP</sequence>
<dbReference type="eggNOG" id="ENOG502ZZG7">
    <property type="taxonomic scope" value="Bacteria"/>
</dbReference>
<comment type="caution">
    <text evidence="2">The sequence shown here is derived from an EMBL/GenBank/DDBJ whole genome shotgun (WGS) entry which is preliminary data.</text>
</comment>
<keyword evidence="3" id="KW-1185">Reference proteome</keyword>
<proteinExistence type="predicted"/>